<comment type="caution">
    <text evidence="2">The sequence shown here is derived from an EMBL/GenBank/DDBJ whole genome shotgun (WGS) entry which is preliminary data.</text>
</comment>
<evidence type="ECO:0000313" key="2">
    <source>
        <dbReference type="EMBL" id="KAK2733813.1"/>
    </source>
</evidence>
<feature type="compositionally biased region" description="Basic and acidic residues" evidence="1">
    <location>
        <begin position="14"/>
        <end position="44"/>
    </location>
</feature>
<feature type="compositionally biased region" description="Basic residues" evidence="1">
    <location>
        <begin position="206"/>
        <end position="215"/>
    </location>
</feature>
<dbReference type="Proteomes" id="UP001281614">
    <property type="component" value="Unassembled WGS sequence"/>
</dbReference>
<protein>
    <submittedName>
        <fullName evidence="2">Uncharacterized protein</fullName>
    </submittedName>
</protein>
<dbReference type="EMBL" id="VYYT01000488">
    <property type="protein sequence ID" value="KAK2733813.1"/>
    <property type="molecule type" value="Genomic_DNA"/>
</dbReference>
<evidence type="ECO:0000256" key="1">
    <source>
        <dbReference type="SAM" id="MobiDB-lite"/>
    </source>
</evidence>
<proteinExistence type="predicted"/>
<feature type="region of interest" description="Disordered" evidence="1">
    <location>
        <begin position="167"/>
        <end position="229"/>
    </location>
</feature>
<feature type="region of interest" description="Disordered" evidence="1">
    <location>
        <begin position="1"/>
        <end position="44"/>
    </location>
</feature>
<feature type="region of interest" description="Disordered" evidence="1">
    <location>
        <begin position="397"/>
        <end position="446"/>
    </location>
</feature>
<sequence length="470" mass="51737">MADYGKDNAPSDELEGKEINDNGNRREKSALDDGQDKNAGDDGKHVTAEEMTAKIANAINAFPHGGARRTRQALFLLKRINGNDSTGKHIKLHSQQRMLQDLVNDKVPGREEMMKGCDRRKNHLWFAATLLHVEDIDKPNPRIPPQWEHNQHVWPRAFRVRDILGGIEKPHPVRVPKDENPDHKADGTEMAKAKRGREEDGEAKPPAKKARRSKAPVKDMSAKDAEEDERLELEAARRSSRIGVIARSPLPLPYAGHRSSVDNDVQPETAGIIQPPRYVNPQVLQLNGVPPTNILHLANNGPQSMQHDLGIYDNAQALSAHDPFFGFEPASSNQAGAIHELDGSLQGFYQQPHAQHNNIAAASDAARLIGSGALYYGPEIVPSSQLGSEPVRYVGDLRPGHAGDSASNPFHDHDQGTLNFTDGSPQQTDGDIPSIPNASNGEDPTANFSYLSDFDEFFDYEKYSNDHAGH</sequence>
<gene>
    <name evidence="2" type="ORF">CKAH01_08227</name>
</gene>
<accession>A0AAD9Y1N0</accession>
<feature type="compositionally biased region" description="Basic and acidic residues" evidence="1">
    <location>
        <begin position="168"/>
        <end position="205"/>
    </location>
</feature>
<organism evidence="2 3">
    <name type="scientific">Colletotrichum kahawae</name>
    <name type="common">Coffee berry disease fungus</name>
    <dbReference type="NCBI Taxonomy" id="34407"/>
    <lineage>
        <taxon>Eukaryota</taxon>
        <taxon>Fungi</taxon>
        <taxon>Dikarya</taxon>
        <taxon>Ascomycota</taxon>
        <taxon>Pezizomycotina</taxon>
        <taxon>Sordariomycetes</taxon>
        <taxon>Hypocreomycetidae</taxon>
        <taxon>Glomerellales</taxon>
        <taxon>Glomerellaceae</taxon>
        <taxon>Colletotrichum</taxon>
        <taxon>Colletotrichum gloeosporioides species complex</taxon>
    </lineage>
</organism>
<reference evidence="2" key="1">
    <citation type="submission" date="2023-02" db="EMBL/GenBank/DDBJ databases">
        <title>Colletotrichum kahawae CIFC_Que2 genome sequencing and assembly.</title>
        <authorList>
            <person name="Baroncelli R."/>
        </authorList>
    </citation>
    <scope>NUCLEOTIDE SEQUENCE</scope>
    <source>
        <strain evidence="2">CIFC_Que2</strain>
    </source>
</reference>
<keyword evidence="3" id="KW-1185">Reference proteome</keyword>
<feature type="compositionally biased region" description="Polar residues" evidence="1">
    <location>
        <begin position="416"/>
        <end position="429"/>
    </location>
</feature>
<evidence type="ECO:0000313" key="3">
    <source>
        <dbReference type="Proteomes" id="UP001281614"/>
    </source>
</evidence>
<feature type="compositionally biased region" description="Polar residues" evidence="1">
    <location>
        <begin position="436"/>
        <end position="446"/>
    </location>
</feature>
<dbReference type="AlphaFoldDB" id="A0AAD9Y1N0"/>
<name>A0AAD9Y1N0_COLKA</name>